<dbReference type="EMBL" id="KJ776827">
    <property type="protein sequence ID" value="AIA19357.1"/>
    <property type="molecule type" value="Genomic_DNA"/>
</dbReference>
<dbReference type="EMBL" id="KJ776835">
    <property type="protein sequence ID" value="AIA21029.1"/>
    <property type="molecule type" value="Genomic_DNA"/>
</dbReference>
<dbReference type="EMBL" id="KJ776831">
    <property type="protein sequence ID" value="AIA20193.1"/>
    <property type="molecule type" value="Genomic_DNA"/>
</dbReference>
<dbReference type="EMBL" id="KF515973">
    <property type="protein sequence ID" value="AHB35195.1"/>
    <property type="molecule type" value="Genomic_DNA"/>
</dbReference>
<dbReference type="EMBL" id="KJ776829">
    <property type="protein sequence ID" value="AIA19775.1"/>
    <property type="molecule type" value="Genomic_DNA"/>
</dbReference>
<dbReference type="AlphaFoldDB" id="A0A023I7D1"/>
<dbReference type="GeneID" id="19221548"/>
<dbReference type="EMBL" id="KJ776834">
    <property type="protein sequence ID" value="AIA20820.1"/>
    <property type="molecule type" value="Genomic_DNA"/>
</dbReference>
<dbReference type="EMBL" id="KC904971">
    <property type="protein sequence ID" value="AGV01080.1"/>
    <property type="molecule type" value="Genomic_DNA"/>
</dbReference>
<name>A0A023I7D1_PYRPE</name>
<organism evidence="1">
    <name type="scientific">Pyropia perforata</name>
    <name type="common">Red alga</name>
    <name type="synonym">Porphyra perforata</name>
    <dbReference type="NCBI Taxonomy" id="182771"/>
    <lineage>
        <taxon>Eukaryota</taxon>
        <taxon>Rhodophyta</taxon>
        <taxon>Bangiophyceae</taxon>
        <taxon>Bangiales</taxon>
        <taxon>Bangiaceae</taxon>
        <taxon>Pyropia</taxon>
    </lineage>
</organism>
<dbReference type="EMBL" id="KJ776832">
    <property type="protein sequence ID" value="AIA20402.1"/>
    <property type="molecule type" value="Genomic_DNA"/>
</dbReference>
<dbReference type="RefSeq" id="YP_009027492.1">
    <property type="nucleotide sequence ID" value="NC_024050.1"/>
</dbReference>
<dbReference type="EMBL" id="KF515972">
    <property type="protein sequence ID" value="AHB34986.1"/>
    <property type="molecule type" value="Genomic_DNA"/>
</dbReference>
<accession>A0A059STW9</accession>
<evidence type="ECO:0000313" key="2">
    <source>
        <dbReference type="EMBL" id="AHB34986.1"/>
    </source>
</evidence>
<proteinExistence type="predicted"/>
<accession>A0A023I7D1</accession>
<keyword evidence="2" id="KW-0150">Chloroplast</keyword>
<keyword evidence="1" id="KW-0934">Plastid</keyword>
<dbReference type="EMBL" id="KJ776828">
    <property type="protein sequence ID" value="AIA19566.1"/>
    <property type="molecule type" value="Genomic_DNA"/>
</dbReference>
<evidence type="ECO:0000313" key="1">
    <source>
        <dbReference type="EMBL" id="AGV01080.1"/>
    </source>
</evidence>
<geneLocation type="plastid" evidence="1"/>
<reference evidence="1" key="1">
    <citation type="journal article" date="2014" name="Sci. Rep.">
        <title>Minimally destructive sampling of type specimens of Pyropia (Bangiales, Rhodophyta) recovers complete plastid and mitochondrial genomes.</title>
        <authorList>
            <person name="Hughey J.R."/>
            <person name="Gabrielson P.W."/>
            <person name="Rohmer L."/>
            <person name="Tortolani J."/>
            <person name="Silva M."/>
            <person name="Miller K.A."/>
            <person name="Young J.D."/>
            <person name="Martell C."/>
            <person name="Ruediger E."/>
        </authorList>
    </citation>
    <scope>NUCLEOTIDE SEQUENCE</scope>
    <source>
        <strain evidence="1">LD 13037</strain>
    </source>
</reference>
<dbReference type="EMBL" id="KJ776833">
    <property type="protein sequence ID" value="AIA20611.1"/>
    <property type="molecule type" value="Genomic_DNA"/>
</dbReference>
<sequence length="44" mass="5328">MHWLCSYQIRLKTYSHQQASKYLLHNILTDTMKFQISQDNSLIE</sequence>
<protein>
    <submittedName>
        <fullName evidence="1">Hypothetical chloroplast protein 263</fullName>
    </submittedName>
</protein>
<gene>
    <name evidence="1" type="primary">orf263</name>
</gene>